<proteinExistence type="predicted"/>
<dbReference type="RefSeq" id="WP_231319506.1">
    <property type="nucleotide sequence ID" value="NZ_CP088156.1"/>
</dbReference>
<gene>
    <name evidence="1" type="ORF">LQG66_30375</name>
</gene>
<reference evidence="1" key="1">
    <citation type="journal article" date="2024" name="Antonie Van Leeuwenhoek">
        <title>Bradyrhizobium ontarionense sp. nov., a novel bacterial symbiont isolated from Aeschynomene indica (Indian jointvetch), harbours photosynthesis, nitrogen fixation and nitrous oxide (N2O) reductase genes.</title>
        <authorList>
            <person name="Bromfield E.S.P."/>
            <person name="Cloutier S."/>
        </authorList>
    </citation>
    <scope>NUCLEOTIDE SEQUENCE</scope>
    <source>
        <strain evidence="1">A19</strain>
    </source>
</reference>
<keyword evidence="2" id="KW-1185">Reference proteome</keyword>
<evidence type="ECO:0000313" key="1">
    <source>
        <dbReference type="EMBL" id="UFZ03487.1"/>
    </source>
</evidence>
<sequence>MLDAYLRKGARLPTELIEGRRVIEDVITSTLFGPLKFMDANSAGQILSWFSRRKPESHAKVRDVQFWPRFQVDERSANEYTIEPDLVIDGYVDNEAFRWIIEVKWDAMLHLQQVQDQVRICSEGQRDWVHISLVKSADLASFECADTIIIQWNQVLSALQEVIRSGEAKGSSSIWCKDAVAFLEKLGIGAFEGFDQLGLVPVAVEEIDLHVSQAFFLSSRIEVEQVAFSLNH</sequence>
<evidence type="ECO:0000313" key="2">
    <source>
        <dbReference type="Proteomes" id="UP001431010"/>
    </source>
</evidence>
<evidence type="ECO:0008006" key="3">
    <source>
        <dbReference type="Google" id="ProtNLM"/>
    </source>
</evidence>
<protein>
    <recommendedName>
        <fullName evidence="3">TnsA endonuclease N-terminal domain-containing protein</fullName>
    </recommendedName>
</protein>
<organism evidence="1 2">
    <name type="scientific">Bradyrhizobium ontarionense</name>
    <dbReference type="NCBI Taxonomy" id="2898149"/>
    <lineage>
        <taxon>Bacteria</taxon>
        <taxon>Pseudomonadati</taxon>
        <taxon>Pseudomonadota</taxon>
        <taxon>Alphaproteobacteria</taxon>
        <taxon>Hyphomicrobiales</taxon>
        <taxon>Nitrobacteraceae</taxon>
        <taxon>Bradyrhizobium</taxon>
    </lineage>
</organism>
<dbReference type="Proteomes" id="UP001431010">
    <property type="component" value="Chromosome"/>
</dbReference>
<accession>A0ABY3R9P5</accession>
<dbReference type="EMBL" id="CP088156">
    <property type="protein sequence ID" value="UFZ03487.1"/>
    <property type="molecule type" value="Genomic_DNA"/>
</dbReference>
<name>A0ABY3R9P5_9BRAD</name>